<reference evidence="2" key="1">
    <citation type="submission" date="2022-07" db="EMBL/GenBank/DDBJ databases">
        <authorList>
            <person name="Macas J."/>
            <person name="Novak P."/>
            <person name="Neumann P."/>
        </authorList>
    </citation>
    <scope>NUCLEOTIDE SEQUENCE</scope>
</reference>
<name>A0AAV0EUY3_9ASTE</name>
<sequence>MSCRSKSDITPNIMAVPSSDLLASADIRIERFSSTTFSNNLKNLARSTLGLSTSFKSELKLSLSCVLRIPIVWQHRCNRRETGETKWRRNGRGKVALNKERGRNWRKPKL</sequence>
<keyword evidence="3" id="KW-1185">Reference proteome</keyword>
<comment type="caution">
    <text evidence="2">The sequence shown here is derived from an EMBL/GenBank/DDBJ whole genome shotgun (WGS) entry which is preliminary data.</text>
</comment>
<evidence type="ECO:0000313" key="3">
    <source>
        <dbReference type="Proteomes" id="UP001152523"/>
    </source>
</evidence>
<proteinExistence type="predicted"/>
<dbReference type="EMBL" id="CAMAPF010000945">
    <property type="protein sequence ID" value="CAH9127037.1"/>
    <property type="molecule type" value="Genomic_DNA"/>
</dbReference>
<dbReference type="AlphaFoldDB" id="A0AAV0EUY3"/>
<gene>
    <name evidence="2" type="ORF">CEPIT_LOCUS28003</name>
</gene>
<organism evidence="2 3">
    <name type="scientific">Cuscuta epithymum</name>
    <dbReference type="NCBI Taxonomy" id="186058"/>
    <lineage>
        <taxon>Eukaryota</taxon>
        <taxon>Viridiplantae</taxon>
        <taxon>Streptophyta</taxon>
        <taxon>Embryophyta</taxon>
        <taxon>Tracheophyta</taxon>
        <taxon>Spermatophyta</taxon>
        <taxon>Magnoliopsida</taxon>
        <taxon>eudicotyledons</taxon>
        <taxon>Gunneridae</taxon>
        <taxon>Pentapetalae</taxon>
        <taxon>asterids</taxon>
        <taxon>lamiids</taxon>
        <taxon>Solanales</taxon>
        <taxon>Convolvulaceae</taxon>
        <taxon>Cuscuteae</taxon>
        <taxon>Cuscuta</taxon>
        <taxon>Cuscuta subgen. Cuscuta</taxon>
    </lineage>
</organism>
<evidence type="ECO:0000313" key="2">
    <source>
        <dbReference type="EMBL" id="CAH9127037.1"/>
    </source>
</evidence>
<accession>A0AAV0EUY3</accession>
<evidence type="ECO:0000256" key="1">
    <source>
        <dbReference type="SAM" id="MobiDB-lite"/>
    </source>
</evidence>
<dbReference type="Proteomes" id="UP001152523">
    <property type="component" value="Unassembled WGS sequence"/>
</dbReference>
<feature type="region of interest" description="Disordered" evidence="1">
    <location>
        <begin position="84"/>
        <end position="110"/>
    </location>
</feature>
<protein>
    <submittedName>
        <fullName evidence="2">Uncharacterized protein</fullName>
    </submittedName>
</protein>